<dbReference type="Pfam" id="PF09586">
    <property type="entry name" value="YfhO"/>
    <property type="match status" value="1"/>
</dbReference>
<feature type="transmembrane region" description="Helical" evidence="1">
    <location>
        <begin position="859"/>
        <end position="881"/>
    </location>
</feature>
<feature type="transmembrane region" description="Helical" evidence="1">
    <location>
        <begin position="350"/>
        <end position="369"/>
    </location>
</feature>
<gene>
    <name evidence="2" type="ORF">SAMN02746011_01704</name>
</gene>
<dbReference type="AlphaFoldDB" id="A0A1T4NCP1"/>
<feature type="transmembrane region" description="Helical" evidence="1">
    <location>
        <begin position="321"/>
        <end position="338"/>
    </location>
</feature>
<name>A0A1T4NCP1_9LACT</name>
<keyword evidence="3" id="KW-1185">Reference proteome</keyword>
<feature type="transmembrane region" description="Helical" evidence="1">
    <location>
        <begin position="407"/>
        <end position="428"/>
    </location>
</feature>
<feature type="transmembrane region" description="Helical" evidence="1">
    <location>
        <begin position="296"/>
        <end position="312"/>
    </location>
</feature>
<feature type="transmembrane region" description="Helical" evidence="1">
    <location>
        <begin position="143"/>
        <end position="167"/>
    </location>
</feature>
<dbReference type="PANTHER" id="PTHR38454">
    <property type="entry name" value="INTEGRAL MEMBRANE PROTEIN-RELATED"/>
    <property type="match status" value="1"/>
</dbReference>
<evidence type="ECO:0000313" key="3">
    <source>
        <dbReference type="Proteomes" id="UP000189941"/>
    </source>
</evidence>
<feature type="transmembrane region" description="Helical" evidence="1">
    <location>
        <begin position="102"/>
        <end position="122"/>
    </location>
</feature>
<feature type="transmembrane region" description="Helical" evidence="1">
    <location>
        <begin position="77"/>
        <end position="96"/>
    </location>
</feature>
<evidence type="ECO:0000313" key="2">
    <source>
        <dbReference type="EMBL" id="SJZ76558.1"/>
    </source>
</evidence>
<dbReference type="Proteomes" id="UP000189941">
    <property type="component" value="Unassembled WGS sequence"/>
</dbReference>
<protein>
    <submittedName>
        <fullName evidence="2">Uncharacterized membrane protein YfhO</fullName>
    </submittedName>
</protein>
<feature type="transmembrane region" description="Helical" evidence="1">
    <location>
        <begin position="233"/>
        <end position="253"/>
    </location>
</feature>
<dbReference type="RefSeq" id="WP_159443908.1">
    <property type="nucleotide sequence ID" value="NZ_FUWO01000017.1"/>
</dbReference>
<evidence type="ECO:0000256" key="1">
    <source>
        <dbReference type="SAM" id="Phobius"/>
    </source>
</evidence>
<keyword evidence="1" id="KW-1133">Transmembrane helix</keyword>
<dbReference type="InterPro" id="IPR018580">
    <property type="entry name" value="Uncharacterised_YfhO"/>
</dbReference>
<keyword evidence="1" id="KW-0812">Transmembrane</keyword>
<dbReference type="OrthoDB" id="9815466at2"/>
<dbReference type="PROSITE" id="PS51257">
    <property type="entry name" value="PROKAR_LIPOPROTEIN"/>
    <property type="match status" value="1"/>
</dbReference>
<keyword evidence="1" id="KW-0472">Membrane</keyword>
<feature type="transmembrane region" description="Helical" evidence="1">
    <location>
        <begin position="381"/>
        <end position="401"/>
    </location>
</feature>
<dbReference type="STRING" id="1121925.SAMN02746011_01704"/>
<sequence>MKSKSFIPYLINFIVFTSIFSCIAIIFNFIPFGHNTMLTIDLGQQYIDFYSAYRQAILKDPSLFIYSFQKSIGGEMIGLWAYYLMSTFNLIFLLFKQEQLDLAVTIITYLKLLAMSLSFMYCCRYQFKASTLVSLSFSLSYAFMSYTMVYALNIMWLDGLILLPIIVVGLDKLLKGTSYLHYLIALTAMLMINYYIGYMICIFLSLFTIYLISATEGFSFKNRVIQYLKFVGTSLLATSLAGITLVPAFYYLLTSKGANSNFEWSFETTMDGMTLISKLFSSSFIFDEIKEGAPPLYAGALILILFVFYFINKEIKLSQKLTAFIILLFFAISLYFKVPNQLFHGGQDPIWYPYRYSFLITFFMIYLALETVQLIKFKQPTILQTLIIIVLFSSFCFYYLIHQIDYFYLTTHNILLTMIFAFILILLFETNSMTGHYKEIVLVMVVVIDLFINGVQIIQQMSYVDQSKYQDYTHLLVETTTPLKPSQNEFYRIHKNFARTKDEAFFAHYYGLDNFSSTIEAATNSLFGYLGLPETSGNATYANGTLFTDDFFNIKYLLEANIEANEQLTDEQYSLSARTSDFDVQQYPLVKHYQRVNVYENEQRFGLGIEVSNQILDDSSTFKKHDPIANQEVLLRLIDFEGSGQPYFTKKALAQTKLINVSITNKTEGNYFTYHSLINDVLEKEKGTIQYQFKTESDNPYYFTLPSQYDHENVKLTLDKLDYHFSSPFRQRQVTNAAFKQKNQNHLLEVTLLEEELKANQIALYEFDNERYQQMVQSKQTNLFNIEHFSNTAIRGKIDFKQTTGQLLFTIPYDENWQVKVDGNIVQTHSVLNNTLLSIDLTKGEHQIELNYLPKSIKYGTILSIIGLGIVCIIQLSVYIYKKNGDLNEEKHL</sequence>
<dbReference type="EMBL" id="FUWO01000017">
    <property type="protein sequence ID" value="SJZ76558.1"/>
    <property type="molecule type" value="Genomic_DNA"/>
</dbReference>
<feature type="transmembrane region" description="Helical" evidence="1">
    <location>
        <begin position="179"/>
        <end position="212"/>
    </location>
</feature>
<feature type="transmembrane region" description="Helical" evidence="1">
    <location>
        <begin position="440"/>
        <end position="458"/>
    </location>
</feature>
<proteinExistence type="predicted"/>
<dbReference type="PANTHER" id="PTHR38454:SF1">
    <property type="entry name" value="INTEGRAL MEMBRANE PROTEIN"/>
    <property type="match status" value="1"/>
</dbReference>
<reference evidence="3" key="1">
    <citation type="submission" date="2017-02" db="EMBL/GenBank/DDBJ databases">
        <authorList>
            <person name="Varghese N."/>
            <person name="Submissions S."/>
        </authorList>
    </citation>
    <scope>NUCLEOTIDE SEQUENCE [LARGE SCALE GENOMIC DNA]</scope>
    <source>
        <strain evidence="3">DSM 15739</strain>
    </source>
</reference>
<feature type="transmembrane region" description="Helical" evidence="1">
    <location>
        <begin position="6"/>
        <end position="30"/>
    </location>
</feature>
<organism evidence="2 3">
    <name type="scientific">Globicatella sulfidifaciens DSM 15739</name>
    <dbReference type="NCBI Taxonomy" id="1121925"/>
    <lineage>
        <taxon>Bacteria</taxon>
        <taxon>Bacillati</taxon>
        <taxon>Bacillota</taxon>
        <taxon>Bacilli</taxon>
        <taxon>Lactobacillales</taxon>
        <taxon>Aerococcaceae</taxon>
        <taxon>Globicatella</taxon>
    </lineage>
</organism>
<accession>A0A1T4NCP1</accession>